<gene>
    <name evidence="1" type="ORF">CI610_01920</name>
</gene>
<accession>A0A2H9T7C1</accession>
<sequence>MILRLTRSLLSIVPEHIADGVKHIVSFKDMTTGQHRKLYVENNKGNYIIHFCLSNLCVDTVQAIRKEMMYEEVSENESFFDQLSD</sequence>
<dbReference type="EMBL" id="NSIT01000094">
    <property type="protein sequence ID" value="PJE79112.1"/>
    <property type="molecule type" value="Genomic_DNA"/>
</dbReference>
<organism evidence="1">
    <name type="scientific">invertebrate metagenome</name>
    <dbReference type="NCBI Taxonomy" id="1711999"/>
    <lineage>
        <taxon>unclassified sequences</taxon>
        <taxon>metagenomes</taxon>
        <taxon>organismal metagenomes</taxon>
    </lineage>
</organism>
<dbReference type="AlphaFoldDB" id="A0A2H9T7C1"/>
<proteinExistence type="predicted"/>
<reference evidence="1" key="1">
    <citation type="journal article" date="2017" name="Appl. Environ. Microbiol.">
        <title>Molecular characterization of an Endozoicomonas-like organism causing infection in king scallop Pecten maximus L.</title>
        <authorList>
            <person name="Cano I."/>
            <person name="van Aerle R."/>
            <person name="Ross S."/>
            <person name="Verner-Jeffreys D.W."/>
            <person name="Paley R.K."/>
            <person name="Rimmer G."/>
            <person name="Ryder D."/>
            <person name="Hooper P."/>
            <person name="Stone D."/>
            <person name="Feist S.W."/>
        </authorList>
    </citation>
    <scope>NUCLEOTIDE SEQUENCE</scope>
</reference>
<evidence type="ECO:0000313" key="1">
    <source>
        <dbReference type="EMBL" id="PJE79112.1"/>
    </source>
</evidence>
<comment type="caution">
    <text evidence="1">The sequence shown here is derived from an EMBL/GenBank/DDBJ whole genome shotgun (WGS) entry which is preliminary data.</text>
</comment>
<protein>
    <submittedName>
        <fullName evidence="1">Uncharacterized protein</fullName>
    </submittedName>
</protein>
<name>A0A2H9T7C1_9ZZZZ</name>